<dbReference type="InterPro" id="IPR035910">
    <property type="entry name" value="RyR/IP3R_RIH_dom_sf"/>
</dbReference>
<dbReference type="GO" id="GO:0070679">
    <property type="term" value="F:inositol 1,4,5 trisphosphate binding"/>
    <property type="evidence" value="ECO:0007669"/>
    <property type="project" value="UniProtKB-UniRule"/>
</dbReference>
<evidence type="ECO:0000259" key="3">
    <source>
        <dbReference type="PROSITE" id="PS50919"/>
    </source>
</evidence>
<keyword evidence="2" id="KW-0106">Calcium</keyword>
<comment type="domain">
    <text evidence="2">The receptor contains a calcium channel in its C-terminal extremity. Its large N-terminal cytoplasmic region has the ligand-binding site in the N-terminus and modulatory sites in the middle portion immediately upstream of the channel region.</text>
</comment>
<dbReference type="Proteomes" id="UP000887566">
    <property type="component" value="Unplaced"/>
</dbReference>
<keyword evidence="4" id="KW-1185">Reference proteome</keyword>
<dbReference type="Pfam" id="PF02815">
    <property type="entry name" value="MIR"/>
    <property type="match status" value="1"/>
</dbReference>
<reference evidence="5" key="1">
    <citation type="submission" date="2022-11" db="UniProtKB">
        <authorList>
            <consortium name="WormBaseParasite"/>
        </authorList>
    </citation>
    <scope>IDENTIFICATION</scope>
</reference>
<feature type="domain" description="MIR" evidence="3">
    <location>
        <begin position="120"/>
        <end position="174"/>
    </location>
</feature>
<dbReference type="GO" id="GO:0005220">
    <property type="term" value="F:inositol 1,4,5-trisphosphate-gated calcium channel activity"/>
    <property type="evidence" value="ECO:0007669"/>
    <property type="project" value="UniProtKB-UniRule"/>
</dbReference>
<keyword evidence="2" id="KW-0472">Membrane</keyword>
<keyword evidence="2" id="KW-0107">Calcium channel</keyword>
<dbReference type="PANTHER" id="PTHR13715:SF99">
    <property type="entry name" value="INOSITOL 1,4,5-TRISPHOSPHATE RECEPTOR-LIKE PROTEIN A"/>
    <property type="match status" value="1"/>
</dbReference>
<organism evidence="4 5">
    <name type="scientific">Plectus sambesii</name>
    <dbReference type="NCBI Taxonomy" id="2011161"/>
    <lineage>
        <taxon>Eukaryota</taxon>
        <taxon>Metazoa</taxon>
        <taxon>Ecdysozoa</taxon>
        <taxon>Nematoda</taxon>
        <taxon>Chromadorea</taxon>
        <taxon>Plectida</taxon>
        <taxon>Plectina</taxon>
        <taxon>Plectoidea</taxon>
        <taxon>Plectidae</taxon>
        <taxon>Plectus</taxon>
    </lineage>
</organism>
<sequence>MAQSTKESKNSYLSIGDYITLYCEERLGFIQSYLSSSVFNDLAVLSHPNRQGPPVSNISAIVFQVCVAQRYQTNKKILKYKQLVDENPSDILLQTKYAAIQKAAENESNDNEAEQKRQTGRAVQYGQVIQLQHNFTGKWMHVNSISTSRTEPSNMMVELRSESAKSAFFKIMPRYKVKSEGENVQYSDQIVLESVKCLGAFLHCSRFLNGPKSIYANCFELNLSTRPGGFSIYRFYKPSTTPKEAVAFKSTLKGGDMVRLFHREVEAYVCAEGIELETGEDVHLRVRPSNPAIPKTMYPSTSAITFWQLEVEMGSINGEEIMWDDNVRLRHVVSRLYLKIGQNQTTKLIADGSSPETLFRFVPVVKDGDHISGDSPVRIQHVSTGHWLHGQNDKEYVARLERKRLGKNGGSNGSKSASSASDKELESLAMLPWTTAQRKMICVTKDMMYDDAFSLELVDDALVRDVNYVAGVVPMLLKIGHDLSNGKFNNFDQQALTKMEIAIEELQKFLFIDSVASKRRQKLIRNFMIVDILLKLLKFRVKEPSKLFSRSDNEIPATTLAALEPLFGAMINLISVYLIGESRKNELYLGRHLDFILSLIGDTTNPIGLTATQMIVELLNNNKVLVQRITRQHIDRICNLTRKNMNYRYLELLGVLCVVGGAALSRNQDYIASELIEKVNKKEESIFLMTELGQNIGRRKNVVYVSWDSGKGWQVLHDFTSLNFGTDYYLYLKQQLLLFSSLCAGRNGDTVDLLTKNLAFITWEECYLSLTDAKLADEIRAIYARLMFDLFINVGSNFVSQETNLVYNYDDLPSPSDHRKKSMFSAIRSAKPLPLTFIEPLKLWINEFLEQNDIMIASDIGRNNLLSEVLQMIRKLALLGYYKDFREIKAILDPIMGLLEGSDDLPYRVENLSAAEPEVKQLVENYRSEGRYKRSTQNAAMVDVKIR</sequence>
<comment type="function">
    <text evidence="2">Receptor for inositol 1,4,5-trisphosphate, a second messenger that mediates the release of intracellular calcium.</text>
</comment>
<protein>
    <recommendedName>
        <fullName evidence="2">Inositol 1,4,5-trisphosphate receptor</fullName>
    </recommendedName>
</protein>
<keyword evidence="2" id="KW-0406">Ion transport</keyword>
<dbReference type="GO" id="GO:0051209">
    <property type="term" value="P:release of sequestered calcium ion into cytosol"/>
    <property type="evidence" value="ECO:0007669"/>
    <property type="project" value="UniProtKB-UniRule"/>
</dbReference>
<dbReference type="WBParaSite" id="PSAMB.scaffold2007size26077.g15942.t1">
    <property type="protein sequence ID" value="PSAMB.scaffold2007size26077.g15942.t1"/>
    <property type="gene ID" value="PSAMB.scaffold2007size26077.g15942"/>
</dbReference>
<dbReference type="AlphaFoldDB" id="A0A914VI86"/>
<keyword evidence="2" id="KW-0407">Ion channel</keyword>
<keyword evidence="2" id="KW-0109">Calcium transport</keyword>
<dbReference type="CDD" id="cd23280">
    <property type="entry name" value="beta-trefoil_MIR_itr-1-like"/>
    <property type="match status" value="1"/>
</dbReference>
<dbReference type="InterPro" id="IPR015925">
    <property type="entry name" value="Ryanodine_IP3_receptor"/>
</dbReference>
<dbReference type="Pfam" id="PF01365">
    <property type="entry name" value="RYDR_ITPR"/>
    <property type="match status" value="1"/>
</dbReference>
<evidence type="ECO:0000313" key="4">
    <source>
        <dbReference type="Proteomes" id="UP000887566"/>
    </source>
</evidence>
<dbReference type="SUPFAM" id="SSF82109">
    <property type="entry name" value="MIR domain"/>
    <property type="match status" value="2"/>
</dbReference>
<name>A0A914VI86_9BILA</name>
<comment type="subcellular location">
    <subcellularLocation>
        <location evidence="2">Endoplasmic reticulum membrane</location>
        <topology evidence="2">Multi-pass membrane protein</topology>
    </subcellularLocation>
</comment>
<dbReference type="InterPro" id="IPR000493">
    <property type="entry name" value="InsP3_rcpt"/>
</dbReference>
<dbReference type="InterPro" id="IPR016093">
    <property type="entry name" value="MIR_motif"/>
</dbReference>
<keyword evidence="1" id="KW-0677">Repeat</keyword>
<dbReference type="PROSITE" id="PS50919">
    <property type="entry name" value="MIR"/>
    <property type="match status" value="1"/>
</dbReference>
<evidence type="ECO:0000256" key="2">
    <source>
        <dbReference type="RuleBase" id="RU368044"/>
    </source>
</evidence>
<dbReference type="GO" id="GO:0005789">
    <property type="term" value="C:endoplasmic reticulum membrane"/>
    <property type="evidence" value="ECO:0007669"/>
    <property type="project" value="UniProtKB-SubCell"/>
</dbReference>
<evidence type="ECO:0000256" key="1">
    <source>
        <dbReference type="ARBA" id="ARBA00022737"/>
    </source>
</evidence>
<keyword evidence="2" id="KW-0256">Endoplasmic reticulum</keyword>
<dbReference type="Gene3D" id="2.80.10.50">
    <property type="match status" value="2"/>
</dbReference>
<proteinExistence type="inferred from homology"/>
<evidence type="ECO:0000313" key="5">
    <source>
        <dbReference type="WBParaSite" id="PSAMB.scaffold2007size26077.g15942.t1"/>
    </source>
</evidence>
<keyword evidence="2" id="KW-1071">Ligand-gated ion channel</keyword>
<dbReference type="Gene3D" id="1.25.10.30">
    <property type="entry name" value="IP3 receptor type 1 binding core, RIH domain"/>
    <property type="match status" value="1"/>
</dbReference>
<comment type="similarity">
    <text evidence="2">Belongs to the InsP3 receptor family.</text>
</comment>
<keyword evidence="2" id="KW-0813">Transport</keyword>
<dbReference type="PRINTS" id="PR00779">
    <property type="entry name" value="INSP3RECEPTR"/>
</dbReference>
<dbReference type="InterPro" id="IPR036300">
    <property type="entry name" value="MIR_dom_sf"/>
</dbReference>
<dbReference type="InterPro" id="IPR000699">
    <property type="entry name" value="RIH_dom"/>
</dbReference>
<accession>A0A914VI86</accession>
<keyword evidence="2" id="KW-0675">Receptor</keyword>
<dbReference type="SUPFAM" id="SSF100909">
    <property type="entry name" value="IP3 receptor type 1 binding core, domain 2"/>
    <property type="match status" value="1"/>
</dbReference>
<dbReference type="Pfam" id="PF08709">
    <property type="entry name" value="Ins145_P3_rec"/>
    <property type="match status" value="1"/>
</dbReference>
<dbReference type="PANTHER" id="PTHR13715">
    <property type="entry name" value="RYANODINE RECEPTOR AND IP3 RECEPTOR"/>
    <property type="match status" value="1"/>
</dbReference>
<dbReference type="InterPro" id="IPR014821">
    <property type="entry name" value="Ins145_P3_rcpt"/>
</dbReference>